<dbReference type="AlphaFoldDB" id="A0A437ULH9"/>
<dbReference type="Proteomes" id="UP000288388">
    <property type="component" value="Unassembled WGS sequence"/>
</dbReference>
<keyword evidence="2" id="KW-0812">Transmembrane</keyword>
<sequence>MSKNKKGRGLKLVRTNKRRLLFFLLPILLILLLSVSAYAKSDKEAIYTVGKYHLDTFASYIGDTEFSLGKMLFGKNGTDFIQMITNMSFSTNKIIWQVFDFIIEKLYKGAAMDGLIHTFFQFSKNIYDKLFNVIGLGLTGGYVVYIFYLKVCKSGNQAKRALARFFCVVGFSILWFGNGTVTSQGEKLTKDLNTWSTAVEGLIFEATNGIDDLSVATTSEDAIKQIREMYYQKAVVDPYLLLNYGTTDIEELSKAGIKPTEFLSESIKSENLENISDVVREAAKEDDEKTESYRAFIQPTNSIYKMIVGLMSPSLNVTVGIPILMIGMVRFLFQLGVLLMLLAIAFMLIVSFFPGMDYMIFRGVKTFVGFTFQKSIYSVLILVAFLVFNIIDDLILMNTIAGFIGNMFVRGIVSLIVFVKRKDILAKLGLGQADRTLAKTKTKAQNTTREVSRTIHRGKDLTERAILRGANVVGKIHPGILAASQLFQRTKQQQTTPTKQSNAKPSEIASGRRKQLSFEGEKLLVENRPIIRSSPAKMQRPRKTVEPMNVQVLTPIGGSIPLSVSVLPIDQLIQNGKVAGKPNRKMSLAQPPKNYVGQSVPLTQKPPKLIANDSLTQQITQLKQSRSMITNQNSLRMMQKINGHTQKDRTIKMMGSSKEQTTIDPGSSDHSKPIVSDQTIEAKLGKDFILPEGRSPQV</sequence>
<keyword evidence="2" id="KW-0472">Membrane</keyword>
<name>A0A437ULH9_ENTAV</name>
<reference evidence="3 4" key="1">
    <citation type="submission" date="2018-12" db="EMBL/GenBank/DDBJ databases">
        <title>A novel vanA-carrying plasmid in a clinical isolate of Enterococcus avium.</title>
        <authorList>
            <person name="Bernasconi O.J."/>
            <person name="Luzzaro F."/>
            <person name="Endimiani A."/>
        </authorList>
    </citation>
    <scope>NUCLEOTIDE SEQUENCE [LARGE SCALE GENOMIC DNA]</scope>
    <source>
        <strain evidence="3 4">LC0559/18</strain>
    </source>
</reference>
<comment type="caution">
    <text evidence="3">The sequence shown here is derived from an EMBL/GenBank/DDBJ whole genome shotgun (WGS) entry which is preliminary data.</text>
</comment>
<dbReference type="EMBL" id="RYZS01000001">
    <property type="protein sequence ID" value="RVU94486.1"/>
    <property type="molecule type" value="Genomic_DNA"/>
</dbReference>
<accession>A0A437ULH9</accession>
<evidence type="ECO:0000256" key="1">
    <source>
        <dbReference type="SAM" id="MobiDB-lite"/>
    </source>
</evidence>
<evidence type="ECO:0000313" key="3">
    <source>
        <dbReference type="EMBL" id="RVU94486.1"/>
    </source>
</evidence>
<proteinExistence type="predicted"/>
<feature type="transmembrane region" description="Helical" evidence="2">
    <location>
        <begin position="394"/>
        <end position="419"/>
    </location>
</feature>
<evidence type="ECO:0000256" key="2">
    <source>
        <dbReference type="SAM" id="Phobius"/>
    </source>
</evidence>
<feature type="transmembrane region" description="Helical" evidence="2">
    <location>
        <begin position="331"/>
        <end position="355"/>
    </location>
</feature>
<feature type="region of interest" description="Disordered" evidence="1">
    <location>
        <begin position="653"/>
        <end position="673"/>
    </location>
</feature>
<dbReference type="NCBIfam" id="NF046089">
    <property type="entry name" value="CD3337_EF1877"/>
    <property type="match status" value="1"/>
</dbReference>
<protein>
    <submittedName>
        <fullName evidence="3">Transposase</fullName>
    </submittedName>
</protein>
<evidence type="ECO:0000313" key="4">
    <source>
        <dbReference type="Proteomes" id="UP000288388"/>
    </source>
</evidence>
<feature type="transmembrane region" description="Helical" evidence="2">
    <location>
        <begin position="130"/>
        <end position="149"/>
    </location>
</feature>
<organism evidence="3 4">
    <name type="scientific">Enterococcus avium</name>
    <name type="common">Streptococcus avium</name>
    <dbReference type="NCBI Taxonomy" id="33945"/>
    <lineage>
        <taxon>Bacteria</taxon>
        <taxon>Bacillati</taxon>
        <taxon>Bacillota</taxon>
        <taxon>Bacilli</taxon>
        <taxon>Lactobacillales</taxon>
        <taxon>Enterococcaceae</taxon>
        <taxon>Enterococcus</taxon>
    </lineage>
</organism>
<feature type="compositionally biased region" description="Low complexity" evidence="1">
    <location>
        <begin position="490"/>
        <end position="500"/>
    </location>
</feature>
<feature type="transmembrane region" description="Helical" evidence="2">
    <location>
        <begin position="367"/>
        <end position="388"/>
    </location>
</feature>
<feature type="transmembrane region" description="Helical" evidence="2">
    <location>
        <begin position="161"/>
        <end position="177"/>
    </location>
</feature>
<keyword evidence="2" id="KW-1133">Transmembrane helix</keyword>
<feature type="region of interest" description="Disordered" evidence="1">
    <location>
        <begin position="488"/>
        <end position="513"/>
    </location>
</feature>
<dbReference type="InterPro" id="IPR058112">
    <property type="entry name" value="CD3337_EF1877-like"/>
</dbReference>
<gene>
    <name evidence="3" type="ORF">EK398_06280</name>
</gene>